<proteinExistence type="predicted"/>
<dbReference type="SMART" id="SM00174">
    <property type="entry name" value="RHO"/>
    <property type="match status" value="1"/>
</dbReference>
<dbReference type="OrthoDB" id="7957980at2"/>
<dbReference type="InterPro" id="IPR001806">
    <property type="entry name" value="Small_GTPase"/>
</dbReference>
<dbReference type="AlphaFoldDB" id="A0A504JC61"/>
<dbReference type="EMBL" id="VFWZ01000006">
    <property type="protein sequence ID" value="TPN83881.1"/>
    <property type="molecule type" value="Genomic_DNA"/>
</dbReference>
<dbReference type="Proteomes" id="UP000315540">
    <property type="component" value="Unassembled WGS sequence"/>
</dbReference>
<dbReference type="FunFam" id="3.40.50.300:FF:001447">
    <property type="entry name" value="Ras-related protein Rab-1B"/>
    <property type="match status" value="1"/>
</dbReference>
<dbReference type="PRINTS" id="PR00449">
    <property type="entry name" value="RASTRNSFRMNG"/>
</dbReference>
<dbReference type="GO" id="GO:0003924">
    <property type="term" value="F:GTPase activity"/>
    <property type="evidence" value="ECO:0007669"/>
    <property type="project" value="InterPro"/>
</dbReference>
<evidence type="ECO:0000313" key="2">
    <source>
        <dbReference type="EMBL" id="TPN83881.1"/>
    </source>
</evidence>
<dbReference type="InterPro" id="IPR027417">
    <property type="entry name" value="P-loop_NTPase"/>
</dbReference>
<sequence length="165" mass="18900">MKLSKKVVLLGPFGVGKTSLFRRFVDNEFSEEYKVTLGVQIKKKVVQLPDGRELSMIIWDTEGHSDNVEDTRKSYLLGSHAFIYVFDLTRKETYASLNHDIDYLTKTYPKVVAKVIGNKLDLVNEKEITSQLKEHNIEFDCLTSAKTNKNVQDFFSDLATEITKT</sequence>
<comment type="caution">
    <text evidence="2">The sequence shown here is derived from an EMBL/GenBank/DDBJ whole genome shotgun (WGS) entry which is preliminary data.</text>
</comment>
<dbReference type="InterPro" id="IPR005225">
    <property type="entry name" value="Small_GTP-bd"/>
</dbReference>
<dbReference type="SMART" id="SM00175">
    <property type="entry name" value="RAB"/>
    <property type="match status" value="1"/>
</dbReference>
<evidence type="ECO:0000313" key="3">
    <source>
        <dbReference type="Proteomes" id="UP000315540"/>
    </source>
</evidence>
<dbReference type="SUPFAM" id="SSF52540">
    <property type="entry name" value="P-loop containing nucleoside triphosphate hydrolases"/>
    <property type="match status" value="1"/>
</dbReference>
<dbReference type="GO" id="GO:0005525">
    <property type="term" value="F:GTP binding"/>
    <property type="evidence" value="ECO:0007669"/>
    <property type="project" value="InterPro"/>
</dbReference>
<dbReference type="RefSeq" id="WP_140595187.1">
    <property type="nucleotide sequence ID" value="NZ_VFWZ01000006.1"/>
</dbReference>
<keyword evidence="3" id="KW-1185">Reference proteome</keyword>
<dbReference type="PROSITE" id="PS51419">
    <property type="entry name" value="RAB"/>
    <property type="match status" value="1"/>
</dbReference>
<dbReference type="SMART" id="SM00173">
    <property type="entry name" value="RAS"/>
    <property type="match status" value="1"/>
</dbReference>
<organism evidence="2 3">
    <name type="scientific">Aquimarina algicola</name>
    <dbReference type="NCBI Taxonomy" id="2589995"/>
    <lineage>
        <taxon>Bacteria</taxon>
        <taxon>Pseudomonadati</taxon>
        <taxon>Bacteroidota</taxon>
        <taxon>Flavobacteriia</taxon>
        <taxon>Flavobacteriales</taxon>
        <taxon>Flavobacteriaceae</taxon>
        <taxon>Aquimarina</taxon>
    </lineage>
</organism>
<evidence type="ECO:0000256" key="1">
    <source>
        <dbReference type="ARBA" id="ARBA00022741"/>
    </source>
</evidence>
<dbReference type="Gene3D" id="3.40.50.300">
    <property type="entry name" value="P-loop containing nucleotide triphosphate hydrolases"/>
    <property type="match status" value="1"/>
</dbReference>
<dbReference type="CDD" id="cd00154">
    <property type="entry name" value="Rab"/>
    <property type="match status" value="1"/>
</dbReference>
<dbReference type="Pfam" id="PF00071">
    <property type="entry name" value="Ras"/>
    <property type="match status" value="1"/>
</dbReference>
<gene>
    <name evidence="2" type="ORF">FHK87_18105</name>
</gene>
<accession>A0A504JC61</accession>
<protein>
    <submittedName>
        <fullName evidence="2">GTP-binding protein</fullName>
    </submittedName>
</protein>
<keyword evidence="1" id="KW-0547">Nucleotide-binding</keyword>
<dbReference type="NCBIfam" id="TIGR00231">
    <property type="entry name" value="small_GTP"/>
    <property type="match status" value="1"/>
</dbReference>
<dbReference type="PANTHER" id="PTHR47978">
    <property type="match status" value="1"/>
</dbReference>
<reference evidence="2 3" key="1">
    <citation type="submission" date="2019-06" db="EMBL/GenBank/DDBJ databases">
        <authorList>
            <person name="Meng X."/>
        </authorList>
    </citation>
    <scope>NUCLEOTIDE SEQUENCE [LARGE SCALE GENOMIC DNA]</scope>
    <source>
        <strain evidence="2 3">M625</strain>
    </source>
</reference>
<name>A0A504JC61_9FLAO</name>